<accession>A0A2A5T3G8</accession>
<proteinExistence type="predicted"/>
<dbReference type="GeneID" id="66951723"/>
<name>A0A2A5T3G8_9GAMM</name>
<keyword evidence="2" id="KW-1185">Reference proteome</keyword>
<reference evidence="2" key="1">
    <citation type="submission" date="2017-04" db="EMBL/GenBank/DDBJ databases">
        <title>Genome evolution of the luminous symbionts of deep sea anglerfish.</title>
        <authorList>
            <person name="Hendry T.A."/>
        </authorList>
    </citation>
    <scope>NUCLEOTIDE SEQUENCE [LARGE SCALE GENOMIC DNA]</scope>
</reference>
<comment type="caution">
    <text evidence="1">The sequence shown here is derived from an EMBL/GenBank/DDBJ whole genome shotgun (WGS) entry which is preliminary data.</text>
</comment>
<evidence type="ECO:0000313" key="1">
    <source>
        <dbReference type="EMBL" id="PCS22709.1"/>
    </source>
</evidence>
<protein>
    <submittedName>
        <fullName evidence="1">Mobile element protein</fullName>
    </submittedName>
</protein>
<dbReference type="Proteomes" id="UP000219020">
    <property type="component" value="Unassembled WGS sequence"/>
</dbReference>
<dbReference type="EMBL" id="NBYY01000015">
    <property type="protein sequence ID" value="PCS22709.1"/>
    <property type="molecule type" value="Genomic_DNA"/>
</dbReference>
<evidence type="ECO:0000313" key="2">
    <source>
        <dbReference type="Proteomes" id="UP000219020"/>
    </source>
</evidence>
<sequence length="65" mass="7408">MFTQAIEAKIQSFFNNFTSLQANGKQEVVCNGHLPERHLQTKLGDITVKVPKVPDRTQWRKLIVG</sequence>
<organism evidence="1 2">
    <name type="scientific">Candidatus Enterovibrio escicola</name>
    <dbReference type="NCBI Taxonomy" id="1927127"/>
    <lineage>
        <taxon>Bacteria</taxon>
        <taxon>Pseudomonadati</taxon>
        <taxon>Pseudomonadota</taxon>
        <taxon>Gammaproteobacteria</taxon>
        <taxon>Vibrionales</taxon>
        <taxon>Vibrionaceae</taxon>
        <taxon>Enterovibrio</taxon>
    </lineage>
</organism>
<gene>
    <name evidence="1" type="ORF">BTN49_1667</name>
</gene>
<dbReference type="RefSeq" id="WP_097356502.1">
    <property type="nucleotide sequence ID" value="NZ_CAWNJE010000009.1"/>
</dbReference>
<dbReference type="AlphaFoldDB" id="A0A2A5T3G8"/>